<dbReference type="GO" id="GO:0017154">
    <property type="term" value="F:semaphorin receptor activity"/>
    <property type="evidence" value="ECO:0007669"/>
    <property type="project" value="InterPro"/>
</dbReference>
<dbReference type="SUPFAM" id="SSF81296">
    <property type="entry name" value="E set domains"/>
    <property type="match status" value="1"/>
</dbReference>
<dbReference type="PANTHER" id="PTHR22625:SF70">
    <property type="entry name" value="PLEXIN A, ISOFORM A"/>
    <property type="match status" value="1"/>
</dbReference>
<dbReference type="InterPro" id="IPR031148">
    <property type="entry name" value="Plexin"/>
</dbReference>
<dbReference type="Proteomes" id="UP000281553">
    <property type="component" value="Unassembled WGS sequence"/>
</dbReference>
<sequence>MGSDPQKLILKLVADTEVACRTSSVGFLPSRQFQCRLDEMSSINGKELVTARLNLTVLGVSSEVSSVPFHFLTPSITDFVPSRGPVAGGTLIRVHGTNLNVGADVSAYLILNTLNTQAKAKCSIEL</sequence>
<reference evidence="2 3" key="1">
    <citation type="submission" date="2018-11" db="EMBL/GenBank/DDBJ databases">
        <authorList>
            <consortium name="Pathogen Informatics"/>
        </authorList>
    </citation>
    <scope>NUCLEOTIDE SEQUENCE [LARGE SCALE GENOMIC DNA]</scope>
</reference>
<organism evidence="2 3">
    <name type="scientific">Dibothriocephalus latus</name>
    <name type="common">Fish tapeworm</name>
    <name type="synonym">Diphyllobothrium latum</name>
    <dbReference type="NCBI Taxonomy" id="60516"/>
    <lineage>
        <taxon>Eukaryota</taxon>
        <taxon>Metazoa</taxon>
        <taxon>Spiralia</taxon>
        <taxon>Lophotrochozoa</taxon>
        <taxon>Platyhelminthes</taxon>
        <taxon>Cestoda</taxon>
        <taxon>Eucestoda</taxon>
        <taxon>Diphyllobothriidea</taxon>
        <taxon>Diphyllobothriidae</taxon>
        <taxon>Dibothriocephalus</taxon>
    </lineage>
</organism>
<dbReference type="GO" id="GO:0002116">
    <property type="term" value="C:semaphorin receptor complex"/>
    <property type="evidence" value="ECO:0007669"/>
    <property type="project" value="TreeGrafter"/>
</dbReference>
<dbReference type="Gene3D" id="2.60.40.10">
    <property type="entry name" value="Immunoglobulins"/>
    <property type="match status" value="1"/>
</dbReference>
<dbReference type="EMBL" id="UYRU01005099">
    <property type="protein sequence ID" value="VDK38348.1"/>
    <property type="molecule type" value="Genomic_DNA"/>
</dbReference>
<dbReference type="PANTHER" id="PTHR22625">
    <property type="entry name" value="PLEXIN"/>
    <property type="match status" value="1"/>
</dbReference>
<dbReference type="GO" id="GO:0005886">
    <property type="term" value="C:plasma membrane"/>
    <property type="evidence" value="ECO:0007669"/>
    <property type="project" value="TreeGrafter"/>
</dbReference>
<accession>A0A3P6R856</accession>
<protein>
    <recommendedName>
        <fullName evidence="1">IPT/TIG domain-containing protein</fullName>
    </recommendedName>
</protein>
<keyword evidence="3" id="KW-1185">Reference proteome</keyword>
<gene>
    <name evidence="2" type="ORF">DILT_LOCUS936</name>
</gene>
<evidence type="ECO:0000313" key="2">
    <source>
        <dbReference type="EMBL" id="VDK38348.1"/>
    </source>
</evidence>
<evidence type="ECO:0000313" key="3">
    <source>
        <dbReference type="Proteomes" id="UP000281553"/>
    </source>
</evidence>
<dbReference type="InterPro" id="IPR002909">
    <property type="entry name" value="IPT_dom"/>
</dbReference>
<evidence type="ECO:0000259" key="1">
    <source>
        <dbReference type="Pfam" id="PF01833"/>
    </source>
</evidence>
<dbReference type="AlphaFoldDB" id="A0A3P6R856"/>
<dbReference type="InterPro" id="IPR014756">
    <property type="entry name" value="Ig_E-set"/>
</dbReference>
<proteinExistence type="predicted"/>
<dbReference type="Pfam" id="PF01833">
    <property type="entry name" value="TIG"/>
    <property type="match status" value="1"/>
</dbReference>
<dbReference type="OrthoDB" id="125363at2759"/>
<dbReference type="InterPro" id="IPR013783">
    <property type="entry name" value="Ig-like_fold"/>
</dbReference>
<feature type="domain" description="IPT/TIG" evidence="1">
    <location>
        <begin position="74"/>
        <end position="105"/>
    </location>
</feature>
<name>A0A3P6R856_DIBLA</name>
<dbReference type="GO" id="GO:0030334">
    <property type="term" value="P:regulation of cell migration"/>
    <property type="evidence" value="ECO:0007669"/>
    <property type="project" value="TreeGrafter"/>
</dbReference>